<evidence type="ECO:0000313" key="3">
    <source>
        <dbReference type="Proteomes" id="UP001476807"/>
    </source>
</evidence>
<dbReference type="EMBL" id="JBEOKT010000019">
    <property type="protein sequence ID" value="MER2999150.1"/>
    <property type="molecule type" value="Genomic_DNA"/>
</dbReference>
<dbReference type="SUPFAM" id="SSF51905">
    <property type="entry name" value="FAD/NAD(P)-binding domain"/>
    <property type="match status" value="2"/>
</dbReference>
<gene>
    <name evidence="2" type="ORF">ABS362_16485</name>
</gene>
<sequence>MKRILVLGAGTGGVVTARELSKNSGNEEDINLVEIFVFEKENKSLYSPSLPWLMVGSRKPNQIYEDIKKLDAPGLKVITGEIENIDPKNISVTVNGEEYKGDYMVVSLGVEQVYEEPLAKNGHNFFTVEGATKFNQDLQRFEDGKIAILVSSLPFKSPAAPYEAAMLIDDFIAKHGMSSKTEISLFTPEGGPMEFAGKELSDELKGLLVQKGIKYYPNHQFTSISGNTLEFSNGEKYEFDLLAYTPKHQSPVAIQQSALAGNSGWVNVDRNTMETAFPDVYAIGDITDIPLEMGVSLPKIGFFAKQQGAVVARNIGRKMAGKQPDKSFNGEGQFFIEYGKGMASATEGNFYDSPAPEVKMKTPEHLSHWSKWWSEKYWFFKNF</sequence>
<evidence type="ECO:0000259" key="1">
    <source>
        <dbReference type="Pfam" id="PF07992"/>
    </source>
</evidence>
<feature type="domain" description="FAD/NAD(P)-binding" evidence="1">
    <location>
        <begin position="3"/>
        <end position="288"/>
    </location>
</feature>
<dbReference type="PANTHER" id="PTHR43755">
    <property type="match status" value="1"/>
</dbReference>
<reference evidence="2 3" key="1">
    <citation type="submission" date="2024-06" db="EMBL/GenBank/DDBJ databases">
        <title>Pontibacter populi HYL7-15.</title>
        <authorList>
            <person name="Kim M.K."/>
        </authorList>
    </citation>
    <scope>NUCLEOTIDE SEQUENCE [LARGE SCALE GENOMIC DNA]</scope>
    <source>
        <strain evidence="2 3">HYL7-15</strain>
    </source>
</reference>
<organism evidence="2 3">
    <name type="scientific">Pontibacter populi</name>
    <dbReference type="NCBI Taxonomy" id="890055"/>
    <lineage>
        <taxon>Bacteria</taxon>
        <taxon>Pseudomonadati</taxon>
        <taxon>Bacteroidota</taxon>
        <taxon>Cytophagia</taxon>
        <taxon>Cytophagales</taxon>
        <taxon>Hymenobacteraceae</taxon>
        <taxon>Pontibacter</taxon>
    </lineage>
</organism>
<dbReference type="Proteomes" id="UP001476807">
    <property type="component" value="Unassembled WGS sequence"/>
</dbReference>
<comment type="caution">
    <text evidence="2">The sequence shown here is derived from an EMBL/GenBank/DDBJ whole genome shotgun (WGS) entry which is preliminary data.</text>
</comment>
<protein>
    <submittedName>
        <fullName evidence="2">FAD-dependent oxidoreductase</fullName>
    </submittedName>
</protein>
<dbReference type="PANTHER" id="PTHR43755:SF1">
    <property type="entry name" value="FAD-DEPENDENT PYRIDINE NUCLEOTIDE-DISULPHIDE OXIDOREDUCTASE"/>
    <property type="match status" value="1"/>
</dbReference>
<evidence type="ECO:0000313" key="2">
    <source>
        <dbReference type="EMBL" id="MER2999150.1"/>
    </source>
</evidence>
<dbReference type="InterPro" id="IPR052541">
    <property type="entry name" value="SQRD"/>
</dbReference>
<dbReference type="InterPro" id="IPR023753">
    <property type="entry name" value="FAD/NAD-binding_dom"/>
</dbReference>
<dbReference type="RefSeq" id="WP_350413762.1">
    <property type="nucleotide sequence ID" value="NZ_JBEOKT010000019.1"/>
</dbReference>
<keyword evidence="3" id="KW-1185">Reference proteome</keyword>
<dbReference type="Pfam" id="PF07992">
    <property type="entry name" value="Pyr_redox_2"/>
    <property type="match status" value="1"/>
</dbReference>
<dbReference type="PRINTS" id="PR00368">
    <property type="entry name" value="FADPNR"/>
</dbReference>
<accession>A0ABV1RXQ8</accession>
<name>A0ABV1RXQ8_9BACT</name>
<dbReference type="InterPro" id="IPR036188">
    <property type="entry name" value="FAD/NAD-bd_sf"/>
</dbReference>
<proteinExistence type="predicted"/>
<dbReference type="Gene3D" id="3.50.50.60">
    <property type="entry name" value="FAD/NAD(P)-binding domain"/>
    <property type="match status" value="2"/>
</dbReference>